<comment type="similarity">
    <text evidence="3">Belongs to the FAD-dependent oxidoreductase 2 family. FRD/SDH subfamily.</text>
</comment>
<feature type="domain" description="FMN-binding" evidence="12">
    <location>
        <begin position="683"/>
        <end position="757"/>
    </location>
</feature>
<protein>
    <recommendedName>
        <fullName evidence="5">Urocanate reductase</fullName>
        <ecNumber evidence="4">1.3.99.33</ecNumber>
    </recommendedName>
</protein>
<evidence type="ECO:0000256" key="2">
    <source>
        <dbReference type="ARBA" id="ARBA00001974"/>
    </source>
</evidence>
<evidence type="ECO:0000256" key="11">
    <source>
        <dbReference type="SAM" id="SignalP"/>
    </source>
</evidence>
<comment type="catalytic activity">
    <reaction evidence="9">
        <text>dihydrourocanate + A = urocanate + AH2</text>
        <dbReference type="Rhea" id="RHEA:36059"/>
        <dbReference type="ChEBI" id="CHEBI:13193"/>
        <dbReference type="ChEBI" id="CHEBI:17499"/>
        <dbReference type="ChEBI" id="CHEBI:27247"/>
        <dbReference type="ChEBI" id="CHEBI:72991"/>
        <dbReference type="EC" id="1.3.99.33"/>
    </reaction>
</comment>
<dbReference type="OrthoDB" id="9806724at2"/>
<dbReference type="Gene3D" id="3.90.700.10">
    <property type="entry name" value="Succinate dehydrogenase/fumarate reductase flavoprotein, catalytic domain"/>
    <property type="match status" value="1"/>
</dbReference>
<dbReference type="InterPro" id="IPR027477">
    <property type="entry name" value="Succ_DH/fumarate_Rdtase_cat_sf"/>
</dbReference>
<dbReference type="PANTHER" id="PTHR43400">
    <property type="entry name" value="FUMARATE REDUCTASE"/>
    <property type="match status" value="1"/>
</dbReference>
<keyword evidence="7" id="KW-0274">FAD</keyword>
<dbReference type="SUPFAM" id="SSF56425">
    <property type="entry name" value="Succinate dehydrogenase/fumarate reductase flavoprotein, catalytic domain"/>
    <property type="match status" value="1"/>
</dbReference>
<dbReference type="Gene3D" id="3.90.1010.20">
    <property type="match status" value="1"/>
</dbReference>
<dbReference type="InterPro" id="IPR003953">
    <property type="entry name" value="FAD-dep_OxRdtase_2_FAD-bd"/>
</dbReference>
<keyword evidence="8" id="KW-0560">Oxidoreductase</keyword>
<evidence type="ECO:0000256" key="10">
    <source>
        <dbReference type="SAM" id="MobiDB-lite"/>
    </source>
</evidence>
<keyword evidence="11" id="KW-0732">Signal</keyword>
<name>A0A1M4SQ38_9LACT</name>
<evidence type="ECO:0000313" key="13">
    <source>
        <dbReference type="EMBL" id="SHE34292.1"/>
    </source>
</evidence>
<dbReference type="SMART" id="SM00900">
    <property type="entry name" value="FMN_bind"/>
    <property type="match status" value="1"/>
</dbReference>
<feature type="chain" id="PRO_5013222863" description="Urocanate reductase" evidence="11">
    <location>
        <begin position="31"/>
        <end position="759"/>
    </location>
</feature>
<evidence type="ECO:0000256" key="7">
    <source>
        <dbReference type="ARBA" id="ARBA00022827"/>
    </source>
</evidence>
<keyword evidence="6" id="KW-0285">Flavoprotein</keyword>
<dbReference type="Gene3D" id="3.50.50.60">
    <property type="entry name" value="FAD/NAD(P)-binding domain"/>
    <property type="match status" value="1"/>
</dbReference>
<dbReference type="EMBL" id="FQUF01000003">
    <property type="protein sequence ID" value="SHE34292.1"/>
    <property type="molecule type" value="Genomic_DNA"/>
</dbReference>
<evidence type="ECO:0000259" key="12">
    <source>
        <dbReference type="SMART" id="SM00900"/>
    </source>
</evidence>
<feature type="signal peptide" evidence="11">
    <location>
        <begin position="1"/>
        <end position="30"/>
    </location>
</feature>
<accession>A0A1M4SQ38</accession>
<keyword evidence="14" id="KW-1185">Reference proteome</keyword>
<feature type="compositionally biased region" description="Polar residues" evidence="10">
    <location>
        <begin position="605"/>
        <end position="621"/>
    </location>
</feature>
<dbReference type="RefSeq" id="WP_073295011.1">
    <property type="nucleotide sequence ID" value="NZ_FQUF01000003.1"/>
</dbReference>
<dbReference type="AlphaFoldDB" id="A0A1M4SQ38"/>
<dbReference type="EC" id="1.3.99.33" evidence="4"/>
<dbReference type="PANTHER" id="PTHR43400:SF7">
    <property type="entry name" value="FAD-DEPENDENT OXIDOREDUCTASE 2 FAD BINDING DOMAIN-CONTAINING PROTEIN"/>
    <property type="match status" value="1"/>
</dbReference>
<evidence type="ECO:0000256" key="9">
    <source>
        <dbReference type="ARBA" id="ARBA00049922"/>
    </source>
</evidence>
<proteinExistence type="inferred from homology"/>
<evidence type="ECO:0000256" key="4">
    <source>
        <dbReference type="ARBA" id="ARBA00013137"/>
    </source>
</evidence>
<dbReference type="InterPro" id="IPR007329">
    <property type="entry name" value="FMN-bd"/>
</dbReference>
<feature type="region of interest" description="Disordered" evidence="10">
    <location>
        <begin position="605"/>
        <end position="624"/>
    </location>
</feature>
<feature type="compositionally biased region" description="Acidic residues" evidence="10">
    <location>
        <begin position="660"/>
        <end position="671"/>
    </location>
</feature>
<organism evidence="13 14">
    <name type="scientific">Atopostipes suicloacalis DSM 15692</name>
    <dbReference type="NCBI Taxonomy" id="1121025"/>
    <lineage>
        <taxon>Bacteria</taxon>
        <taxon>Bacillati</taxon>
        <taxon>Bacillota</taxon>
        <taxon>Bacilli</taxon>
        <taxon>Lactobacillales</taxon>
        <taxon>Carnobacteriaceae</taxon>
        <taxon>Atopostipes</taxon>
    </lineage>
</organism>
<comment type="cofactor">
    <cofactor evidence="2">
        <name>FAD</name>
        <dbReference type="ChEBI" id="CHEBI:57692"/>
    </cofactor>
</comment>
<dbReference type="Pfam" id="PF00890">
    <property type="entry name" value="FAD_binding_2"/>
    <property type="match status" value="2"/>
</dbReference>
<dbReference type="STRING" id="1121025.SAMN02745249_00255"/>
<comment type="cofactor">
    <cofactor evidence="1">
        <name>FMN</name>
        <dbReference type="ChEBI" id="CHEBI:58210"/>
    </cofactor>
</comment>
<evidence type="ECO:0000313" key="14">
    <source>
        <dbReference type="Proteomes" id="UP000184128"/>
    </source>
</evidence>
<evidence type="ECO:0000256" key="3">
    <source>
        <dbReference type="ARBA" id="ARBA00008040"/>
    </source>
</evidence>
<evidence type="ECO:0000256" key="8">
    <source>
        <dbReference type="ARBA" id="ARBA00023002"/>
    </source>
</evidence>
<evidence type="ECO:0000256" key="1">
    <source>
        <dbReference type="ARBA" id="ARBA00001917"/>
    </source>
</evidence>
<dbReference type="InterPro" id="IPR036188">
    <property type="entry name" value="FAD/NAD-bd_sf"/>
</dbReference>
<dbReference type="GO" id="GO:0016020">
    <property type="term" value="C:membrane"/>
    <property type="evidence" value="ECO:0007669"/>
    <property type="project" value="InterPro"/>
</dbReference>
<dbReference type="GO" id="GO:0010181">
    <property type="term" value="F:FMN binding"/>
    <property type="evidence" value="ECO:0007669"/>
    <property type="project" value="InterPro"/>
</dbReference>
<sequence length="759" mass="83036">MTDKKRKHSVKVFSLFLTLVLILFTNTACGSEATDSEVNQPANEDIEWDYEADVVVVGAGASGLPAALKALDEGSSVLLVEANFDTGGHVAVSEGQFHSGGGTVDQEKWDIEDSADLYYYDHTRGTSINSRYNDREYVRSIANAMAETYDWMLDNGVKTLDVEPMVRAYYRDGGNDGDSVGRMTYVDASDWENTYTGTEAAGIGVSRPLEQTLHEEGAEFLLNYHMDKIYREDIFDGEVIGIQASYSPTILPGETEPLDSLMSEGNIEETKENVNIKANNAVIIATGGSTGNVEFRTMLDPRLEEYMDGLAGMPFSDQDASGEYAAMEIGAALGSLGNYTSVVGANITAPQRFGTQYGYGRGWTEDSVIWPLVRANGIVPDYDSLVIVNMVGERIGNEDQYALPQMDTARESFFDQALTGTVIDPEGDGNAETYGGPLWAIMDQAAVERNGWDMDAEGVLDYEEGYAFKADTLEELAEMVINKYHEDIEMDPEILADTIARYNEFVENGHDEDWGREETLVHTIEEGPYYALWATPSMHDTLAGIRVDGNMQVIDIYGQKIPRLFAVGEASGGMRVHGLGRVMTSGYIAGRAAASVDENGFATADTSLNPEYEGSETNDLTKTNKAEYFSDRGLSQETMTHSEKEAEIEEWEQDSKGQQDEDETSESENETGDNVFIGQSNDGFGGRIIVELTVEDNQMTDIQITEQSETVGIGVEAIEELAKQALEEQSADLDVISGATVSSDAFMDALNKAMDEAGL</sequence>
<dbReference type="InterPro" id="IPR050315">
    <property type="entry name" value="FAD-oxidoreductase_2"/>
</dbReference>
<evidence type="ECO:0000256" key="5">
    <source>
        <dbReference type="ARBA" id="ARBA00015872"/>
    </source>
</evidence>
<dbReference type="GO" id="GO:0033765">
    <property type="term" value="F:steroid dehydrogenase activity, acting on the CH-CH group of donors"/>
    <property type="evidence" value="ECO:0007669"/>
    <property type="project" value="UniProtKB-ARBA"/>
</dbReference>
<evidence type="ECO:0000256" key="6">
    <source>
        <dbReference type="ARBA" id="ARBA00022630"/>
    </source>
</evidence>
<feature type="region of interest" description="Disordered" evidence="10">
    <location>
        <begin position="630"/>
        <end position="680"/>
    </location>
</feature>
<dbReference type="Pfam" id="PF04205">
    <property type="entry name" value="FMN_bind"/>
    <property type="match status" value="1"/>
</dbReference>
<dbReference type="SUPFAM" id="SSF51905">
    <property type="entry name" value="FAD/NAD(P)-binding domain"/>
    <property type="match status" value="1"/>
</dbReference>
<reference evidence="13 14" key="1">
    <citation type="submission" date="2016-11" db="EMBL/GenBank/DDBJ databases">
        <authorList>
            <person name="Jaros S."/>
            <person name="Januszkiewicz K."/>
            <person name="Wedrychowicz H."/>
        </authorList>
    </citation>
    <scope>NUCLEOTIDE SEQUENCE [LARGE SCALE GENOMIC DNA]</scope>
    <source>
        <strain evidence="13 14">DSM 15692</strain>
    </source>
</reference>
<gene>
    <name evidence="13" type="ORF">SAMN02745249_00255</name>
</gene>
<dbReference type="Proteomes" id="UP000184128">
    <property type="component" value="Unassembled WGS sequence"/>
</dbReference>